<dbReference type="GO" id="GO:0004113">
    <property type="term" value="F:2',3'-cyclic-nucleotide 3'-phosphodiesterase activity"/>
    <property type="evidence" value="ECO:0007669"/>
    <property type="project" value="InterPro"/>
</dbReference>
<keyword evidence="4" id="KW-1185">Reference proteome</keyword>
<evidence type="ECO:0000256" key="2">
    <source>
        <dbReference type="HAMAP-Rule" id="MF_01940"/>
    </source>
</evidence>
<feature type="active site" description="Proton acceptor" evidence="2">
    <location>
        <position position="127"/>
    </location>
</feature>
<name>A0A0B5ANZ6_9BACL</name>
<gene>
    <name evidence="3" type="ORF">JMA_25140</name>
</gene>
<dbReference type="KEGG" id="jeo:JMA_25140"/>
<protein>
    <recommendedName>
        <fullName evidence="2">RNA 2',3'-cyclic phosphodiesterase</fullName>
        <shortName evidence="2">RNA 2',3'-CPDase</shortName>
        <ecNumber evidence="2">3.1.4.58</ecNumber>
    </recommendedName>
</protein>
<dbReference type="GO" id="GO:0008664">
    <property type="term" value="F:RNA 2',3'-cyclic 3'-phosphodiesterase activity"/>
    <property type="evidence" value="ECO:0007669"/>
    <property type="project" value="UniProtKB-EC"/>
</dbReference>
<reference evidence="3 4" key="1">
    <citation type="submission" date="2014-08" db="EMBL/GenBank/DDBJ databases">
        <title>Complete genome of a marine bacteria Jeotgalibacillus malaysiensis.</title>
        <authorList>
            <person name="Yaakop A.S."/>
            <person name="Chan K.-G."/>
            <person name="Goh K.M."/>
        </authorList>
    </citation>
    <scope>NUCLEOTIDE SEQUENCE [LARGE SCALE GENOMIC DNA]</scope>
    <source>
        <strain evidence="3 4">D5</strain>
    </source>
</reference>
<dbReference type="STRING" id="1508404.JMA_25140"/>
<dbReference type="Pfam" id="PF13563">
    <property type="entry name" value="2_5_RNA_ligase2"/>
    <property type="match status" value="1"/>
</dbReference>
<dbReference type="Gene3D" id="3.90.1140.10">
    <property type="entry name" value="Cyclic phosphodiesterase"/>
    <property type="match status" value="1"/>
</dbReference>
<dbReference type="InterPro" id="IPR009097">
    <property type="entry name" value="Cyclic_Pdiesterase"/>
</dbReference>
<feature type="short sequence motif" description="HXTX 2" evidence="2">
    <location>
        <begin position="127"/>
        <end position="130"/>
    </location>
</feature>
<comment type="similarity">
    <text evidence="2">Belongs to the 2H phosphoesterase superfamily. ThpR family.</text>
</comment>
<keyword evidence="1 2" id="KW-0378">Hydrolase</keyword>
<dbReference type="OrthoDB" id="9789350at2"/>
<sequence length="188" mass="21784">MENHYFIACTLSDQTKEVLHNVRQSYLHEDRFKKIPHKSDLHLTLSFLGSVSDDQLKIVTEAIDKRMKAYQPFSLTYSHLDTFGKEETPRVWWAGPEPSDELQALYESIQDAVRLIHKDEKRPFRPHVTLAKKWKGEPAHIYIGPIDPVIETIEKISIYEIHPGRSPMYTVYQSFQLKESGESNGTAD</sequence>
<accession>A0A0B5ANZ6</accession>
<dbReference type="EC" id="3.1.4.58" evidence="2"/>
<dbReference type="SUPFAM" id="SSF55144">
    <property type="entry name" value="LigT-like"/>
    <property type="match status" value="1"/>
</dbReference>
<evidence type="ECO:0000256" key="1">
    <source>
        <dbReference type="ARBA" id="ARBA00022801"/>
    </source>
</evidence>
<dbReference type="PANTHER" id="PTHR35561">
    <property type="entry name" value="RNA 2',3'-CYCLIC PHOSPHODIESTERASE"/>
    <property type="match status" value="1"/>
</dbReference>
<dbReference type="BioCyc" id="JESP1508404:G14D9-11770-MONOMER"/>
<feature type="active site" description="Proton donor" evidence="2">
    <location>
        <position position="42"/>
    </location>
</feature>
<dbReference type="PANTHER" id="PTHR35561:SF1">
    <property type="entry name" value="RNA 2',3'-CYCLIC PHOSPHODIESTERASE"/>
    <property type="match status" value="1"/>
</dbReference>
<evidence type="ECO:0000313" key="4">
    <source>
        <dbReference type="Proteomes" id="UP000031449"/>
    </source>
</evidence>
<evidence type="ECO:0000313" key="3">
    <source>
        <dbReference type="EMBL" id="AJD91831.1"/>
    </source>
</evidence>
<comment type="catalytic activity">
    <reaction evidence="2">
        <text>a 3'-end 2',3'-cyclophospho-ribonucleotide-RNA + H2O = a 3'-end 2'-phospho-ribonucleotide-RNA + H(+)</text>
        <dbReference type="Rhea" id="RHEA:11828"/>
        <dbReference type="Rhea" id="RHEA-COMP:10464"/>
        <dbReference type="Rhea" id="RHEA-COMP:17353"/>
        <dbReference type="ChEBI" id="CHEBI:15377"/>
        <dbReference type="ChEBI" id="CHEBI:15378"/>
        <dbReference type="ChEBI" id="CHEBI:83064"/>
        <dbReference type="ChEBI" id="CHEBI:173113"/>
        <dbReference type="EC" id="3.1.4.58"/>
    </reaction>
</comment>
<proteinExistence type="inferred from homology"/>
<dbReference type="HAMAP" id="MF_01940">
    <property type="entry name" value="RNA_CPDase"/>
    <property type="match status" value="1"/>
</dbReference>
<organism evidence="3 4">
    <name type="scientific">Jeotgalibacillus malaysiensis</name>
    <dbReference type="NCBI Taxonomy" id="1508404"/>
    <lineage>
        <taxon>Bacteria</taxon>
        <taxon>Bacillati</taxon>
        <taxon>Bacillota</taxon>
        <taxon>Bacilli</taxon>
        <taxon>Bacillales</taxon>
        <taxon>Caryophanaceae</taxon>
        <taxon>Jeotgalibacillus</taxon>
    </lineage>
</organism>
<dbReference type="Proteomes" id="UP000031449">
    <property type="component" value="Chromosome"/>
</dbReference>
<dbReference type="InterPro" id="IPR004175">
    <property type="entry name" value="RNA_CPDase"/>
</dbReference>
<comment type="function">
    <text evidence="2">Hydrolyzes RNA 2',3'-cyclic phosphodiester to an RNA 2'-phosphomonoester.</text>
</comment>
<dbReference type="HOGENOM" id="CLU_081251_3_1_9"/>
<feature type="short sequence motif" description="HXTX 1" evidence="2">
    <location>
        <begin position="42"/>
        <end position="45"/>
    </location>
</feature>
<dbReference type="NCBIfam" id="TIGR02258">
    <property type="entry name" value="2_5_ligase"/>
    <property type="match status" value="1"/>
</dbReference>
<dbReference type="EMBL" id="CP009416">
    <property type="protein sequence ID" value="AJD91831.1"/>
    <property type="molecule type" value="Genomic_DNA"/>
</dbReference>
<dbReference type="AlphaFoldDB" id="A0A0B5ANZ6"/>